<evidence type="ECO:0000313" key="2">
    <source>
        <dbReference type="Proteomes" id="UP000814033"/>
    </source>
</evidence>
<reference evidence="1" key="1">
    <citation type="submission" date="2021-02" db="EMBL/GenBank/DDBJ databases">
        <authorList>
            <consortium name="DOE Joint Genome Institute"/>
            <person name="Ahrendt S."/>
            <person name="Looney B.P."/>
            <person name="Miyauchi S."/>
            <person name="Morin E."/>
            <person name="Drula E."/>
            <person name="Courty P.E."/>
            <person name="Chicoki N."/>
            <person name="Fauchery L."/>
            <person name="Kohler A."/>
            <person name="Kuo A."/>
            <person name="Labutti K."/>
            <person name="Pangilinan J."/>
            <person name="Lipzen A."/>
            <person name="Riley R."/>
            <person name="Andreopoulos W."/>
            <person name="He G."/>
            <person name="Johnson J."/>
            <person name="Barry K.W."/>
            <person name="Grigoriev I.V."/>
            <person name="Nagy L."/>
            <person name="Hibbett D."/>
            <person name="Henrissat B."/>
            <person name="Matheny P.B."/>
            <person name="Labbe J."/>
            <person name="Martin F."/>
        </authorList>
    </citation>
    <scope>NUCLEOTIDE SEQUENCE</scope>
    <source>
        <strain evidence="1">FP105234-sp</strain>
    </source>
</reference>
<protein>
    <submittedName>
        <fullName evidence="1">Uncharacterized protein</fullName>
    </submittedName>
</protein>
<evidence type="ECO:0000313" key="1">
    <source>
        <dbReference type="EMBL" id="KAI0051296.1"/>
    </source>
</evidence>
<reference evidence="1" key="2">
    <citation type="journal article" date="2022" name="New Phytol.">
        <title>Evolutionary transition to the ectomycorrhizal habit in the genomes of a hyperdiverse lineage of mushroom-forming fungi.</title>
        <authorList>
            <person name="Looney B."/>
            <person name="Miyauchi S."/>
            <person name="Morin E."/>
            <person name="Drula E."/>
            <person name="Courty P.E."/>
            <person name="Kohler A."/>
            <person name="Kuo A."/>
            <person name="LaButti K."/>
            <person name="Pangilinan J."/>
            <person name="Lipzen A."/>
            <person name="Riley R."/>
            <person name="Andreopoulos W."/>
            <person name="He G."/>
            <person name="Johnson J."/>
            <person name="Nolan M."/>
            <person name="Tritt A."/>
            <person name="Barry K.W."/>
            <person name="Grigoriev I.V."/>
            <person name="Nagy L.G."/>
            <person name="Hibbett D."/>
            <person name="Henrissat B."/>
            <person name="Matheny P.B."/>
            <person name="Labbe J."/>
            <person name="Martin F.M."/>
        </authorList>
    </citation>
    <scope>NUCLEOTIDE SEQUENCE</scope>
    <source>
        <strain evidence="1">FP105234-sp</strain>
    </source>
</reference>
<name>A0ACB8S545_9AGAM</name>
<dbReference type="Proteomes" id="UP000814033">
    <property type="component" value="Unassembled WGS sequence"/>
</dbReference>
<dbReference type="EMBL" id="MU275853">
    <property type="protein sequence ID" value="KAI0051296.1"/>
    <property type="molecule type" value="Genomic_DNA"/>
</dbReference>
<organism evidence="1 2">
    <name type="scientific">Auriscalpium vulgare</name>
    <dbReference type="NCBI Taxonomy" id="40419"/>
    <lineage>
        <taxon>Eukaryota</taxon>
        <taxon>Fungi</taxon>
        <taxon>Dikarya</taxon>
        <taxon>Basidiomycota</taxon>
        <taxon>Agaricomycotina</taxon>
        <taxon>Agaricomycetes</taxon>
        <taxon>Russulales</taxon>
        <taxon>Auriscalpiaceae</taxon>
        <taxon>Auriscalpium</taxon>
    </lineage>
</organism>
<gene>
    <name evidence="1" type="ORF">FA95DRAFT_1485559</name>
</gene>
<accession>A0ACB8S545</accession>
<comment type="caution">
    <text evidence="1">The sequence shown here is derived from an EMBL/GenBank/DDBJ whole genome shotgun (WGS) entry which is preliminary data.</text>
</comment>
<keyword evidence="2" id="KW-1185">Reference proteome</keyword>
<sequence length="153" mass="17250">MKTCRFGKAHYITPGETRKVTQRTVIVSGARPIQLCPYPLVDEELEHICKAAKLHLASSHEDPFATASWIHLILARCHPFEARHRLPDGNGRIARIIASIPLMRHGYPPISIALAQRPVYYDAINQAYDGDYGAFVRCLMDGMREAIVSVRDR</sequence>
<proteinExistence type="predicted"/>